<keyword evidence="2" id="KW-1185">Reference proteome</keyword>
<evidence type="ECO:0000313" key="1">
    <source>
        <dbReference type="EMBL" id="KAK5877475.1"/>
    </source>
</evidence>
<gene>
    <name evidence="1" type="ORF">CesoFtcFv8_024976</name>
</gene>
<name>A0AAN8B2X0_9TELE</name>
<evidence type="ECO:0000313" key="2">
    <source>
        <dbReference type="Proteomes" id="UP001335648"/>
    </source>
</evidence>
<comment type="caution">
    <text evidence="1">The sequence shown here is derived from an EMBL/GenBank/DDBJ whole genome shotgun (WGS) entry which is preliminary data.</text>
</comment>
<protein>
    <submittedName>
        <fullName evidence="1">Uncharacterized protein</fullName>
    </submittedName>
</protein>
<sequence length="116" mass="12406">MLTSGAGCHYSLGFIQLTNHFISTIPARSLRLATSRRAVAGPINILGLASHNLATESRNPQYGGRSRKACNKAPGQFDPSALNQSLNEKRRCCFTIAATYGIGLSICPPCCRPTVV</sequence>
<accession>A0AAN8B2X0</accession>
<reference evidence="1 2" key="1">
    <citation type="journal article" date="2023" name="Mol. Biol. Evol.">
        <title>Genomics of Secondarily Temperate Adaptation in the Only Non-Antarctic Icefish.</title>
        <authorList>
            <person name="Rivera-Colon A.G."/>
            <person name="Rayamajhi N."/>
            <person name="Minhas B.F."/>
            <person name="Madrigal G."/>
            <person name="Bilyk K.T."/>
            <person name="Yoon V."/>
            <person name="Hune M."/>
            <person name="Gregory S."/>
            <person name="Cheng C.H.C."/>
            <person name="Catchen J.M."/>
        </authorList>
    </citation>
    <scope>NUCLEOTIDE SEQUENCE [LARGE SCALE GENOMIC DNA]</scope>
    <source>
        <strain evidence="1">JC2023a</strain>
    </source>
</reference>
<proteinExistence type="predicted"/>
<dbReference type="EMBL" id="JAULUE010002066">
    <property type="protein sequence ID" value="KAK5877475.1"/>
    <property type="molecule type" value="Genomic_DNA"/>
</dbReference>
<dbReference type="Proteomes" id="UP001335648">
    <property type="component" value="Unassembled WGS sequence"/>
</dbReference>
<organism evidence="1 2">
    <name type="scientific">Champsocephalus esox</name>
    <name type="common">pike icefish</name>
    <dbReference type="NCBI Taxonomy" id="159716"/>
    <lineage>
        <taxon>Eukaryota</taxon>
        <taxon>Metazoa</taxon>
        <taxon>Chordata</taxon>
        <taxon>Craniata</taxon>
        <taxon>Vertebrata</taxon>
        <taxon>Euteleostomi</taxon>
        <taxon>Actinopterygii</taxon>
        <taxon>Neopterygii</taxon>
        <taxon>Teleostei</taxon>
        <taxon>Neoteleostei</taxon>
        <taxon>Acanthomorphata</taxon>
        <taxon>Eupercaria</taxon>
        <taxon>Perciformes</taxon>
        <taxon>Notothenioidei</taxon>
        <taxon>Channichthyidae</taxon>
        <taxon>Champsocephalus</taxon>
    </lineage>
</organism>
<dbReference type="AlphaFoldDB" id="A0AAN8B2X0"/>